<feature type="region of interest" description="Disordered" evidence="1">
    <location>
        <begin position="349"/>
        <end position="413"/>
    </location>
</feature>
<feature type="region of interest" description="Disordered" evidence="1">
    <location>
        <begin position="133"/>
        <end position="169"/>
    </location>
</feature>
<name>A0A8J4XP40_CHIOP</name>
<sequence length="429" mass="46040">MPQLGGVPSEEGREGRSVGGGTGPSNNVGSRAPAFTMARRHELKLDKAGPGPGQYNVTGLSNKAGKDEPVAASMHIRPKDPKAYVTPAPCDYSPDKADAKVVEASPAFSFGIKVENGRPFDAPAPNSYNIPSLLGATKEGSKHSAPSFTMSARAREDEDKMKVPGPGSYNDATVDKYKTIKSPCFSMGQRTTIPSDHTMKPGPGAHCPEKYYDGGPAFSMAARLDDGGDKMKFPGPAAYDMGDLDAYLEKLPSYTMAPRTVLPGDNSPKPAPNAYSPEKYTMAARIEETDKMKVPGPGTYEAGNLDHCRESQPSYTMAPRTTLPCDSTQKPAPNAYSPEKYTMAARIEETDKMKVPGPGTYEAGDLDHCRESQPSYTMAPRTTLPCDSTQKPAPNAYSPENSESSEIKNTPHFSFGIKHSAFLGKLRNQ</sequence>
<feature type="region of interest" description="Disordered" evidence="1">
    <location>
        <begin position="1"/>
        <end position="66"/>
    </location>
</feature>
<dbReference type="AlphaFoldDB" id="A0A8J4XP40"/>
<evidence type="ECO:0000313" key="2">
    <source>
        <dbReference type="EMBL" id="KAG0710890.1"/>
    </source>
</evidence>
<keyword evidence="3" id="KW-1185">Reference proteome</keyword>
<dbReference type="EMBL" id="JACEEZ010023784">
    <property type="protein sequence ID" value="KAG0710890.1"/>
    <property type="molecule type" value="Genomic_DNA"/>
</dbReference>
<dbReference type="OrthoDB" id="406368at2759"/>
<dbReference type="PANTHER" id="PTHR21580:SF28">
    <property type="entry name" value="BOREALIN N-TERMINAL DOMAIN-CONTAINING PROTEIN-RELATED"/>
    <property type="match status" value="1"/>
</dbReference>
<accession>A0A8J4XP40</accession>
<proteinExistence type="predicted"/>
<protein>
    <submittedName>
        <fullName evidence="2">Outer dense fiber protein 3</fullName>
    </submittedName>
</protein>
<dbReference type="Proteomes" id="UP000770661">
    <property type="component" value="Unassembled WGS sequence"/>
</dbReference>
<evidence type="ECO:0000313" key="3">
    <source>
        <dbReference type="Proteomes" id="UP000770661"/>
    </source>
</evidence>
<dbReference type="Pfam" id="PF07004">
    <property type="entry name" value="SHIPPO-rpt"/>
    <property type="match status" value="9"/>
</dbReference>
<dbReference type="PANTHER" id="PTHR21580">
    <property type="entry name" value="SHIPPO-1-RELATED"/>
    <property type="match status" value="1"/>
</dbReference>
<dbReference type="InterPro" id="IPR051291">
    <property type="entry name" value="CIMAP"/>
</dbReference>
<dbReference type="InterPro" id="IPR010736">
    <property type="entry name" value="SHIPPO-rpt"/>
</dbReference>
<feature type="compositionally biased region" description="Polar residues" evidence="1">
    <location>
        <begin position="385"/>
        <end position="412"/>
    </location>
</feature>
<evidence type="ECO:0000256" key="1">
    <source>
        <dbReference type="SAM" id="MobiDB-lite"/>
    </source>
</evidence>
<dbReference type="GO" id="GO:0005856">
    <property type="term" value="C:cytoskeleton"/>
    <property type="evidence" value="ECO:0007669"/>
    <property type="project" value="TreeGrafter"/>
</dbReference>
<organism evidence="2 3">
    <name type="scientific">Chionoecetes opilio</name>
    <name type="common">Atlantic snow crab</name>
    <name type="synonym">Cancer opilio</name>
    <dbReference type="NCBI Taxonomy" id="41210"/>
    <lineage>
        <taxon>Eukaryota</taxon>
        <taxon>Metazoa</taxon>
        <taxon>Ecdysozoa</taxon>
        <taxon>Arthropoda</taxon>
        <taxon>Crustacea</taxon>
        <taxon>Multicrustacea</taxon>
        <taxon>Malacostraca</taxon>
        <taxon>Eumalacostraca</taxon>
        <taxon>Eucarida</taxon>
        <taxon>Decapoda</taxon>
        <taxon>Pleocyemata</taxon>
        <taxon>Brachyura</taxon>
        <taxon>Eubrachyura</taxon>
        <taxon>Majoidea</taxon>
        <taxon>Majidae</taxon>
        <taxon>Chionoecetes</taxon>
    </lineage>
</organism>
<reference evidence="2" key="1">
    <citation type="submission" date="2020-07" db="EMBL/GenBank/DDBJ databases">
        <title>The High-quality genome of the commercially important snow crab, Chionoecetes opilio.</title>
        <authorList>
            <person name="Jeong J.-H."/>
            <person name="Ryu S."/>
        </authorList>
    </citation>
    <scope>NUCLEOTIDE SEQUENCE</scope>
    <source>
        <strain evidence="2">MADBK_172401_WGS</strain>
        <tissue evidence="2">Digestive gland</tissue>
    </source>
</reference>
<feature type="compositionally biased region" description="Basic and acidic residues" evidence="1">
    <location>
        <begin position="153"/>
        <end position="162"/>
    </location>
</feature>
<gene>
    <name evidence="2" type="primary">odf3</name>
    <name evidence="2" type="ORF">GWK47_021838</name>
</gene>
<feature type="region of interest" description="Disordered" evidence="1">
    <location>
        <begin position="312"/>
        <end position="337"/>
    </location>
</feature>
<comment type="caution">
    <text evidence="2">The sequence shown here is derived from an EMBL/GenBank/DDBJ whole genome shotgun (WGS) entry which is preliminary data.</text>
</comment>